<proteinExistence type="predicted"/>
<feature type="non-terminal residue" evidence="1">
    <location>
        <position position="1"/>
    </location>
</feature>
<dbReference type="AlphaFoldDB" id="A0AAV6TIG5"/>
<evidence type="ECO:0000313" key="1">
    <source>
        <dbReference type="EMBL" id="KAG8171653.1"/>
    </source>
</evidence>
<evidence type="ECO:0000313" key="2">
    <source>
        <dbReference type="Proteomes" id="UP000827092"/>
    </source>
</evidence>
<keyword evidence="2" id="KW-1185">Reference proteome</keyword>
<organism evidence="1 2">
    <name type="scientific">Oedothorax gibbosus</name>
    <dbReference type="NCBI Taxonomy" id="931172"/>
    <lineage>
        <taxon>Eukaryota</taxon>
        <taxon>Metazoa</taxon>
        <taxon>Ecdysozoa</taxon>
        <taxon>Arthropoda</taxon>
        <taxon>Chelicerata</taxon>
        <taxon>Arachnida</taxon>
        <taxon>Araneae</taxon>
        <taxon>Araneomorphae</taxon>
        <taxon>Entelegynae</taxon>
        <taxon>Araneoidea</taxon>
        <taxon>Linyphiidae</taxon>
        <taxon>Erigoninae</taxon>
        <taxon>Oedothorax</taxon>
    </lineage>
</organism>
<gene>
    <name evidence="1" type="ORF">JTE90_006743</name>
</gene>
<comment type="caution">
    <text evidence="1">The sequence shown here is derived from an EMBL/GenBank/DDBJ whole genome shotgun (WGS) entry which is preliminary data.</text>
</comment>
<reference evidence="1 2" key="1">
    <citation type="journal article" date="2022" name="Nat. Ecol. Evol.">
        <title>A masculinizing supergene underlies an exaggerated male reproductive morph in a spider.</title>
        <authorList>
            <person name="Hendrickx F."/>
            <person name="De Corte Z."/>
            <person name="Sonet G."/>
            <person name="Van Belleghem S.M."/>
            <person name="Kostlbacher S."/>
            <person name="Vangestel C."/>
        </authorList>
    </citation>
    <scope>NUCLEOTIDE SEQUENCE [LARGE SCALE GENOMIC DNA]</scope>
    <source>
        <strain evidence="1">W744_W776</strain>
    </source>
</reference>
<sequence>DCFKKHSISASALLQKAYHLQKMSPENVDPEPVVGTFRPIPRGTYPTLFEMSQMKIQLHTATRKRIIDEEIDYLQQREGRLGAATTYLKELQELQLMRRKLLIQSADLKDAAAIEALEKKLRSTQSLIQGNLSDQASMLKETVGMDMFSNHKEVGLFQRSLNP</sequence>
<protein>
    <submittedName>
        <fullName evidence="1">Uncharacterized protein</fullName>
    </submittedName>
</protein>
<accession>A0AAV6TIG5</accession>
<name>A0AAV6TIG5_9ARAC</name>
<dbReference type="Proteomes" id="UP000827092">
    <property type="component" value="Unassembled WGS sequence"/>
</dbReference>
<dbReference type="EMBL" id="JAFNEN010003733">
    <property type="protein sequence ID" value="KAG8171653.1"/>
    <property type="molecule type" value="Genomic_DNA"/>
</dbReference>